<keyword evidence="2" id="KW-1185">Reference proteome</keyword>
<proteinExistence type="predicted"/>
<reference evidence="3" key="1">
    <citation type="submission" date="2024-02" db="UniProtKB">
        <authorList>
            <consortium name="WormBaseParasite"/>
        </authorList>
    </citation>
    <scope>IDENTIFICATION</scope>
</reference>
<feature type="transmembrane region" description="Helical" evidence="1">
    <location>
        <begin position="40"/>
        <end position="58"/>
    </location>
</feature>
<evidence type="ECO:0000256" key="1">
    <source>
        <dbReference type="SAM" id="Phobius"/>
    </source>
</evidence>
<accession>A0AAF3F7W7</accession>
<keyword evidence="1" id="KW-1133">Transmembrane helix</keyword>
<dbReference type="WBParaSite" id="MBELARI_LOCUS2993">
    <property type="protein sequence ID" value="MBELARI_LOCUS2993"/>
    <property type="gene ID" value="MBELARI_LOCUS2993"/>
</dbReference>
<organism evidence="2 3">
    <name type="scientific">Mesorhabditis belari</name>
    <dbReference type="NCBI Taxonomy" id="2138241"/>
    <lineage>
        <taxon>Eukaryota</taxon>
        <taxon>Metazoa</taxon>
        <taxon>Ecdysozoa</taxon>
        <taxon>Nematoda</taxon>
        <taxon>Chromadorea</taxon>
        <taxon>Rhabditida</taxon>
        <taxon>Rhabditina</taxon>
        <taxon>Rhabditomorpha</taxon>
        <taxon>Rhabditoidea</taxon>
        <taxon>Rhabditidae</taxon>
        <taxon>Mesorhabditinae</taxon>
        <taxon>Mesorhabditis</taxon>
    </lineage>
</organism>
<keyword evidence="1" id="KW-0812">Transmembrane</keyword>
<evidence type="ECO:0000313" key="3">
    <source>
        <dbReference type="WBParaSite" id="MBELARI_LOCUS2993"/>
    </source>
</evidence>
<evidence type="ECO:0000313" key="2">
    <source>
        <dbReference type="Proteomes" id="UP000887575"/>
    </source>
</evidence>
<protein>
    <submittedName>
        <fullName evidence="3">Uncharacterized protein</fullName>
    </submittedName>
</protein>
<name>A0AAF3F7W7_9BILA</name>
<feature type="transmembrane region" description="Helical" evidence="1">
    <location>
        <begin position="12"/>
        <end position="34"/>
    </location>
</feature>
<keyword evidence="1" id="KW-0472">Membrane</keyword>
<sequence>MLTNSILNLTNTIIFYLVAIFLNLFFGDNLMTIFYNSIDFNQALLFNLFASIISVLCFRKPKEIVRSSGLKAGTVTVPTGLF</sequence>
<dbReference type="AlphaFoldDB" id="A0AAF3F7W7"/>
<dbReference type="Proteomes" id="UP000887575">
    <property type="component" value="Unassembled WGS sequence"/>
</dbReference>